<protein>
    <recommendedName>
        <fullName evidence="4">PTS sorbitol transporter subunit IIA</fullName>
    </recommendedName>
</protein>
<dbReference type="InterPro" id="IPR004716">
    <property type="entry name" value="PTS_IIA_glucitol/sorbitol-sp"/>
</dbReference>
<dbReference type="EMBL" id="NGJS01000012">
    <property type="protein sequence ID" value="RST98206.1"/>
    <property type="molecule type" value="Genomic_DNA"/>
</dbReference>
<dbReference type="PANTHER" id="PTHR40398">
    <property type="entry name" value="PTS SYSTEM GLUCITOL/SORBITOL-SPECIFIC EIIA COMPONENT"/>
    <property type="match status" value="1"/>
</dbReference>
<dbReference type="Gene3D" id="2.40.33.40">
    <property type="entry name" value="Phosphotransferase system, glucitol/sorbitol-specific IIA component"/>
    <property type="match status" value="1"/>
</dbReference>
<dbReference type="InterPro" id="IPR036665">
    <property type="entry name" value="PTS_IIA_glucitol/sorbitol_sf"/>
</dbReference>
<dbReference type="Pfam" id="PF03829">
    <property type="entry name" value="PTSIIA_gutA"/>
    <property type="match status" value="1"/>
</dbReference>
<sequence>MIKSVVKNVGNQALSPEDNLVVLFNTNATPNLSEFCVLQEVEENASFDLSIGDAISFDDQTYTIKFVGPLANRDLNDLSHTSIFFQEVPTDNQIANALYVEPHKMPIISEGTVITFS</sequence>
<dbReference type="GO" id="GO:0008982">
    <property type="term" value="F:protein-N(PI)-phosphohistidine-sugar phosphotransferase activity"/>
    <property type="evidence" value="ECO:0007669"/>
    <property type="project" value="InterPro"/>
</dbReference>
<evidence type="ECO:0000256" key="1">
    <source>
        <dbReference type="PROSITE-ProRule" id="PRU00420"/>
    </source>
</evidence>
<dbReference type="AlphaFoldDB" id="A0A429ZX20"/>
<dbReference type="GO" id="GO:0009401">
    <property type="term" value="P:phosphoenolpyruvate-dependent sugar phosphotransferase system"/>
    <property type="evidence" value="ECO:0007669"/>
    <property type="project" value="InterPro"/>
</dbReference>
<dbReference type="RefSeq" id="WP_125984329.1">
    <property type="nucleotide sequence ID" value="NZ_NGJS01000012.1"/>
</dbReference>
<keyword evidence="3" id="KW-1185">Reference proteome</keyword>
<proteinExistence type="predicted"/>
<comment type="caution">
    <text evidence="2">The sequence shown here is derived from an EMBL/GenBank/DDBJ whole genome shotgun (WGS) entry which is preliminary data.</text>
</comment>
<accession>A0A429ZX20</accession>
<organism evidence="2 3">
    <name type="scientific">Vagococcus vulneris</name>
    <dbReference type="NCBI Taxonomy" id="1977869"/>
    <lineage>
        <taxon>Bacteria</taxon>
        <taxon>Bacillati</taxon>
        <taxon>Bacillota</taxon>
        <taxon>Bacilli</taxon>
        <taxon>Lactobacillales</taxon>
        <taxon>Enterococcaceae</taxon>
        <taxon>Vagococcus</taxon>
    </lineage>
</organism>
<evidence type="ECO:0000313" key="2">
    <source>
        <dbReference type="EMBL" id="RST98206.1"/>
    </source>
</evidence>
<dbReference type="GO" id="GO:0016301">
    <property type="term" value="F:kinase activity"/>
    <property type="evidence" value="ECO:0007669"/>
    <property type="project" value="TreeGrafter"/>
</dbReference>
<gene>
    <name evidence="2" type="ORF">CBF37_08535</name>
</gene>
<evidence type="ECO:0008006" key="4">
    <source>
        <dbReference type="Google" id="ProtNLM"/>
    </source>
</evidence>
<comment type="caution">
    <text evidence="1">Lacks conserved residue(s) required for the propagation of feature annotation.</text>
</comment>
<reference evidence="2 3" key="1">
    <citation type="submission" date="2017-05" db="EMBL/GenBank/DDBJ databases">
        <title>Vagococcus spp. assemblies.</title>
        <authorList>
            <person name="Gulvik C.A."/>
        </authorList>
    </citation>
    <scope>NUCLEOTIDE SEQUENCE [LARGE SCALE GENOMIC DNA]</scope>
    <source>
        <strain evidence="2 3">SS1995</strain>
    </source>
</reference>
<name>A0A429ZX20_9ENTE</name>
<dbReference type="PANTHER" id="PTHR40398:SF1">
    <property type="entry name" value="PTS SYSTEM GLUCITOL_SORBITOL-SPECIFIC EIIA COMPONENT"/>
    <property type="match status" value="1"/>
</dbReference>
<dbReference type="PROSITE" id="PS51097">
    <property type="entry name" value="PTS_EIIA_TYPE_5"/>
    <property type="match status" value="1"/>
</dbReference>
<dbReference type="OrthoDB" id="7065254at2"/>
<dbReference type="Proteomes" id="UP000287857">
    <property type="component" value="Unassembled WGS sequence"/>
</dbReference>
<dbReference type="SUPFAM" id="SSF141530">
    <property type="entry name" value="PTSIIA/GutA-like"/>
    <property type="match status" value="1"/>
</dbReference>
<dbReference type="GO" id="GO:0005737">
    <property type="term" value="C:cytoplasm"/>
    <property type="evidence" value="ECO:0007669"/>
    <property type="project" value="InterPro"/>
</dbReference>
<evidence type="ECO:0000313" key="3">
    <source>
        <dbReference type="Proteomes" id="UP000287857"/>
    </source>
</evidence>